<dbReference type="InterPro" id="IPR023162">
    <property type="entry name" value="Apc36109-like_dom_sf"/>
</dbReference>
<dbReference type="Gene3D" id="1.10.340.20">
    <property type="entry name" value="Apc36109-like domain"/>
    <property type="match status" value="1"/>
</dbReference>
<organism evidence="1 2">
    <name type="scientific">Evansella caseinilytica</name>
    <dbReference type="NCBI Taxonomy" id="1503961"/>
    <lineage>
        <taxon>Bacteria</taxon>
        <taxon>Bacillati</taxon>
        <taxon>Bacillota</taxon>
        <taxon>Bacilli</taxon>
        <taxon>Bacillales</taxon>
        <taxon>Bacillaceae</taxon>
        <taxon>Evansella</taxon>
    </lineage>
</organism>
<keyword evidence="2" id="KW-1185">Reference proteome</keyword>
<protein>
    <submittedName>
        <fullName evidence="1">Uncharacterized protein</fullName>
    </submittedName>
</protein>
<accession>A0A1H3J0L3</accession>
<dbReference type="EMBL" id="FNPI01000001">
    <property type="protein sequence ID" value="SDY33347.1"/>
    <property type="molecule type" value="Genomic_DNA"/>
</dbReference>
<proteinExistence type="predicted"/>
<sequence>MRKDIYAIITKHVNNWDPEKLLLVGEPGGEYQTEINQLCHALPRIDNVFELSKKVKVIFESSYQIEYDANACFMLAEKIWAEIT</sequence>
<dbReference type="Pfam" id="PF08958">
    <property type="entry name" value="DUF1871"/>
    <property type="match status" value="1"/>
</dbReference>
<dbReference type="InterPro" id="IPR015053">
    <property type="entry name" value="DUF1871"/>
</dbReference>
<name>A0A1H3J0L3_9BACI</name>
<gene>
    <name evidence="1" type="ORF">SAMN05421736_101981</name>
</gene>
<dbReference type="SUPFAM" id="SSF116922">
    <property type="entry name" value="YugE-like"/>
    <property type="match status" value="1"/>
</dbReference>
<reference evidence="2" key="1">
    <citation type="submission" date="2016-10" db="EMBL/GenBank/DDBJ databases">
        <authorList>
            <person name="Varghese N."/>
            <person name="Submissions S."/>
        </authorList>
    </citation>
    <scope>NUCLEOTIDE SEQUENCE [LARGE SCALE GENOMIC DNA]</scope>
    <source>
        <strain evidence="2">SP</strain>
    </source>
</reference>
<dbReference type="Proteomes" id="UP000198935">
    <property type="component" value="Unassembled WGS sequence"/>
</dbReference>
<evidence type="ECO:0000313" key="1">
    <source>
        <dbReference type="EMBL" id="SDY33347.1"/>
    </source>
</evidence>
<dbReference type="AlphaFoldDB" id="A0A1H3J0L3"/>
<dbReference type="OrthoDB" id="2665787at2"/>
<evidence type="ECO:0000313" key="2">
    <source>
        <dbReference type="Proteomes" id="UP000198935"/>
    </source>
</evidence>